<dbReference type="AlphaFoldDB" id="A0A916K0T5"/>
<accession>A0A916K0T5</accession>
<evidence type="ECO:0000313" key="2">
    <source>
        <dbReference type="EMBL" id="CAG7618355.1"/>
    </source>
</evidence>
<keyword evidence="1" id="KW-0472">Membrane</keyword>
<proteinExistence type="predicted"/>
<reference evidence="2" key="1">
    <citation type="submission" date="2021-06" db="EMBL/GenBank/DDBJ databases">
        <authorList>
            <person name="Criscuolo A."/>
        </authorList>
    </citation>
    <scope>NUCLEOTIDE SEQUENCE</scope>
    <source>
        <strain evidence="2">CIP111803</strain>
    </source>
</reference>
<evidence type="ECO:0000256" key="1">
    <source>
        <dbReference type="SAM" id="Phobius"/>
    </source>
</evidence>
<feature type="transmembrane region" description="Helical" evidence="1">
    <location>
        <begin position="12"/>
        <end position="29"/>
    </location>
</feature>
<keyword evidence="3" id="KW-1185">Reference proteome</keyword>
<dbReference type="Proteomes" id="UP000693892">
    <property type="component" value="Unassembled WGS sequence"/>
</dbReference>
<keyword evidence="1" id="KW-1133">Transmembrane helix</keyword>
<evidence type="ECO:0000313" key="3">
    <source>
        <dbReference type="Proteomes" id="UP000693892"/>
    </source>
</evidence>
<dbReference type="EMBL" id="CAJVAP010000030">
    <property type="protein sequence ID" value="CAG7618355.1"/>
    <property type="molecule type" value="Genomic_DNA"/>
</dbReference>
<sequence>MNVITDTGLLPNIALWGATIAIICTAHRGRRRR</sequence>
<comment type="caution">
    <text evidence="2">The sequence shown here is derived from an EMBL/GenBank/DDBJ whole genome shotgun (WGS) entry which is preliminary data.</text>
</comment>
<name>A0A916K0T5_9MICO</name>
<keyword evidence="1" id="KW-0812">Transmembrane</keyword>
<protein>
    <submittedName>
        <fullName evidence="2">Uncharacterized protein</fullName>
    </submittedName>
</protein>
<gene>
    <name evidence="2" type="ORF">LEUCIP111803_02196</name>
</gene>
<organism evidence="2 3">
    <name type="scientific">Leucobacter soli</name>
    <dbReference type="NCBI Taxonomy" id="2812850"/>
    <lineage>
        <taxon>Bacteria</taxon>
        <taxon>Bacillati</taxon>
        <taxon>Actinomycetota</taxon>
        <taxon>Actinomycetes</taxon>
        <taxon>Micrococcales</taxon>
        <taxon>Microbacteriaceae</taxon>
        <taxon>Leucobacter</taxon>
    </lineage>
</organism>